<evidence type="ECO:0000259" key="2">
    <source>
        <dbReference type="Pfam" id="PF13843"/>
    </source>
</evidence>
<dbReference type="VEuPathDB" id="VectorBase:HLOH_046883"/>
<dbReference type="EMBL" id="JABSTR010000010">
    <property type="protein sequence ID" value="KAH9380101.1"/>
    <property type="molecule type" value="Genomic_DNA"/>
</dbReference>
<proteinExistence type="predicted"/>
<dbReference type="Pfam" id="PF13843">
    <property type="entry name" value="DDE_Tnp_1_7"/>
    <property type="match status" value="1"/>
</dbReference>
<accession>A0A9J6GX90</accession>
<sequence>MIMGRLQVEASQLGCPGSGTKGKYCGVKCCISVVNVQASVQIKYDAFAHGSSFFFIAGTSQGWVPDFRPSSADSDETRVSWTPCDYLHQYVPEEVYEKMAYAINRTHVEPTGHFLNVSTGELKTFFGISLAMSCLAYPQIQMYWKKKTRVPLSANSMARNRYFKLRRRLQIVNELDISDDENKEDLLWRIRPLVSCLPEGCRKIPRPEHVCIDEQMIPFTGRTQLKQYVPREPNPEGLKNFVLAAPNGLILDFDIYQGKKASLCPGASGIAESAVLRLTESLEPGTKLYFDRYFTSGPLPDKLQQKGIAATGPLMNNRLPKGVKLSSEKELKEHGRGASEEWTRTDKRQVVLRWYDNKAITMLSSIHGQEPEDTCRRWSRKEDKYIDVPRPYIIAIYNLNMGGVDLADRMISYYRIKARVNKWTIRSMFHLFDIAVAYSWRQYTEDLRAQQKRTKEIPKFLEFRLEIAETLVEHGQKIDNEESDSDADWAPPSKRATSTGSMHHLPRLADTANAARCRLQGCRMKTKFFCRKCQLFFCVTKERRCFELAHTK</sequence>
<dbReference type="OrthoDB" id="6491118at2759"/>
<feature type="domain" description="PiggyBac transposable element-derived protein" evidence="2">
    <location>
        <begin position="82"/>
        <end position="437"/>
    </location>
</feature>
<dbReference type="OMA" id="CATADCI"/>
<dbReference type="Proteomes" id="UP000821853">
    <property type="component" value="Chromosome 8"/>
</dbReference>
<dbReference type="AlphaFoldDB" id="A0A9J6GX90"/>
<evidence type="ECO:0000313" key="3">
    <source>
        <dbReference type="EMBL" id="KAH9380101.1"/>
    </source>
</evidence>
<feature type="region of interest" description="Disordered" evidence="1">
    <location>
        <begin position="479"/>
        <end position="502"/>
    </location>
</feature>
<reference evidence="3 4" key="1">
    <citation type="journal article" date="2020" name="Cell">
        <title>Large-Scale Comparative Analyses of Tick Genomes Elucidate Their Genetic Diversity and Vector Capacities.</title>
        <authorList>
            <consortium name="Tick Genome and Microbiome Consortium (TIGMIC)"/>
            <person name="Jia N."/>
            <person name="Wang J."/>
            <person name="Shi W."/>
            <person name="Du L."/>
            <person name="Sun Y."/>
            <person name="Zhan W."/>
            <person name="Jiang J.F."/>
            <person name="Wang Q."/>
            <person name="Zhang B."/>
            <person name="Ji P."/>
            <person name="Bell-Sakyi L."/>
            <person name="Cui X.M."/>
            <person name="Yuan T.T."/>
            <person name="Jiang B.G."/>
            <person name="Yang W.F."/>
            <person name="Lam T.T."/>
            <person name="Chang Q.C."/>
            <person name="Ding S.J."/>
            <person name="Wang X.J."/>
            <person name="Zhu J.G."/>
            <person name="Ruan X.D."/>
            <person name="Zhao L."/>
            <person name="Wei J.T."/>
            <person name="Ye R.Z."/>
            <person name="Que T.C."/>
            <person name="Du C.H."/>
            <person name="Zhou Y.H."/>
            <person name="Cheng J.X."/>
            <person name="Dai P.F."/>
            <person name="Guo W.B."/>
            <person name="Han X.H."/>
            <person name="Huang E.J."/>
            <person name="Li L.F."/>
            <person name="Wei W."/>
            <person name="Gao Y.C."/>
            <person name="Liu J.Z."/>
            <person name="Shao H.Z."/>
            <person name="Wang X."/>
            <person name="Wang C.C."/>
            <person name="Yang T.C."/>
            <person name="Huo Q.B."/>
            <person name="Li W."/>
            <person name="Chen H.Y."/>
            <person name="Chen S.E."/>
            <person name="Zhou L.G."/>
            <person name="Ni X.B."/>
            <person name="Tian J.H."/>
            <person name="Sheng Y."/>
            <person name="Liu T."/>
            <person name="Pan Y.S."/>
            <person name="Xia L.Y."/>
            <person name="Li J."/>
            <person name="Zhao F."/>
            <person name="Cao W.C."/>
        </authorList>
    </citation>
    <scope>NUCLEOTIDE SEQUENCE [LARGE SCALE GENOMIC DNA]</scope>
    <source>
        <strain evidence="3">HaeL-2018</strain>
    </source>
</reference>
<gene>
    <name evidence="3" type="ORF">HPB48_013619</name>
</gene>
<keyword evidence="4" id="KW-1185">Reference proteome</keyword>
<organism evidence="3 4">
    <name type="scientific">Haemaphysalis longicornis</name>
    <name type="common">Bush tick</name>
    <dbReference type="NCBI Taxonomy" id="44386"/>
    <lineage>
        <taxon>Eukaryota</taxon>
        <taxon>Metazoa</taxon>
        <taxon>Ecdysozoa</taxon>
        <taxon>Arthropoda</taxon>
        <taxon>Chelicerata</taxon>
        <taxon>Arachnida</taxon>
        <taxon>Acari</taxon>
        <taxon>Parasitiformes</taxon>
        <taxon>Ixodida</taxon>
        <taxon>Ixodoidea</taxon>
        <taxon>Ixodidae</taxon>
        <taxon>Haemaphysalinae</taxon>
        <taxon>Haemaphysalis</taxon>
    </lineage>
</organism>
<dbReference type="InterPro" id="IPR029526">
    <property type="entry name" value="PGBD"/>
</dbReference>
<dbReference type="PANTHER" id="PTHR47272">
    <property type="entry name" value="DDE_TNP_1_7 DOMAIN-CONTAINING PROTEIN"/>
    <property type="match status" value="1"/>
</dbReference>
<dbReference type="PANTHER" id="PTHR47272:SF2">
    <property type="entry name" value="PIGGYBAC TRANSPOSABLE ELEMENT-DERIVED PROTEIN 3-LIKE"/>
    <property type="match status" value="1"/>
</dbReference>
<evidence type="ECO:0000256" key="1">
    <source>
        <dbReference type="SAM" id="MobiDB-lite"/>
    </source>
</evidence>
<protein>
    <recommendedName>
        <fullName evidence="2">PiggyBac transposable element-derived protein domain-containing protein</fullName>
    </recommendedName>
</protein>
<name>A0A9J6GX90_HAELO</name>
<evidence type="ECO:0000313" key="4">
    <source>
        <dbReference type="Proteomes" id="UP000821853"/>
    </source>
</evidence>
<comment type="caution">
    <text evidence="3">The sequence shown here is derived from an EMBL/GenBank/DDBJ whole genome shotgun (WGS) entry which is preliminary data.</text>
</comment>